<gene>
    <name evidence="8" type="primary">PPP1R37</name>
</gene>
<dbReference type="HOGENOM" id="CLU_014302_0_0_1"/>
<keyword evidence="3" id="KW-0650">Protein phosphatase inhibitor</keyword>
<reference evidence="8" key="3">
    <citation type="submission" date="2025-08" db="UniProtKB">
        <authorList>
            <consortium name="Ensembl"/>
        </authorList>
    </citation>
    <scope>IDENTIFICATION</scope>
</reference>
<evidence type="ECO:0000256" key="4">
    <source>
        <dbReference type="ARBA" id="ARBA00038315"/>
    </source>
</evidence>
<organism evidence="8 9">
    <name type="scientific">Pelodiscus sinensis</name>
    <name type="common">Chinese softshell turtle</name>
    <name type="synonym">Trionyx sinensis</name>
    <dbReference type="NCBI Taxonomy" id="13735"/>
    <lineage>
        <taxon>Eukaryota</taxon>
        <taxon>Metazoa</taxon>
        <taxon>Chordata</taxon>
        <taxon>Craniata</taxon>
        <taxon>Vertebrata</taxon>
        <taxon>Euteleostomi</taxon>
        <taxon>Archelosauria</taxon>
        <taxon>Testudinata</taxon>
        <taxon>Testudines</taxon>
        <taxon>Cryptodira</taxon>
        <taxon>Trionychia</taxon>
        <taxon>Trionychidae</taxon>
        <taxon>Pelodiscus</taxon>
    </lineage>
</organism>
<feature type="region of interest" description="Disordered" evidence="7">
    <location>
        <begin position="538"/>
        <end position="560"/>
    </location>
</feature>
<evidence type="ECO:0000256" key="6">
    <source>
        <dbReference type="ARBA" id="ARBA00041209"/>
    </source>
</evidence>
<dbReference type="EMBL" id="AGCU01035730">
    <property type="status" value="NOT_ANNOTATED_CDS"/>
    <property type="molecule type" value="Genomic_DNA"/>
</dbReference>
<keyword evidence="2" id="KW-0677">Repeat</keyword>
<dbReference type="InterPro" id="IPR051279">
    <property type="entry name" value="PP1-Reg/Actin-Interact_Protein"/>
</dbReference>
<sequence length="645" mass="71345">QNVTVEEIIIAYKQACQKLNCKQIPKLLKQIQEFKDLSPRIECLDLKGEKLDYKACEALEEIFKRVQFKIVDLEQTNLDEDGASALFDMIEYYESATHLNISSNKHIGTRGWQAAAHMMRKTNCLQYLEARNTPLLDHSAPFVARALRISSTLAVLHLENAGLSGRPLMLLATALKMNMTLRELYLADNKLNGLQDSAQLGNLLKFNCYIHILDLRNNHILDSGLAYICEGLKEQRKGLVTLVLWNNQLTHTGMAYMGMTLPHTQSLETLNLGHNPIGNEGVRNLKNGLIGNRSVLRLGLASTKLTCEGAVAVAEFIAESPRLLRLDLRENEIKTGGLMALSLALKVNHSLLRLDLDREPKKESVKSFIETQKALLAEIQNGCKRNFILAKEKEEKEQKLQQSASMPEITITEPIEEGPVENSQVDDPLATSEDQTINTDKGGVTYSDSDTDDEVDTGLEIKDLSKSQEQCDSVHAANVPVTFLCAEKTKDALGSEDRTTPSSIAEDTKGNERRISVSSPGRGHKIFVVTRVENLPEKTAENTTWPTENIGDLQGSAGKQSKLITQTLPTKKKMNSGPCENAVYGAPLPNGLKAEFVRVLPDTSSGCDVKMGSCAVEHELNCSKNEKELEELLLEASQETGQEPL</sequence>
<evidence type="ECO:0000256" key="1">
    <source>
        <dbReference type="ARBA" id="ARBA00022614"/>
    </source>
</evidence>
<dbReference type="CDD" id="cd00116">
    <property type="entry name" value="LRR_RI"/>
    <property type="match status" value="1"/>
</dbReference>
<dbReference type="EMBL" id="AGCU01035724">
    <property type="status" value="NOT_ANNOTATED_CDS"/>
    <property type="molecule type" value="Genomic_DNA"/>
</dbReference>
<evidence type="ECO:0000256" key="7">
    <source>
        <dbReference type="SAM" id="MobiDB-lite"/>
    </source>
</evidence>
<feature type="region of interest" description="Disordered" evidence="7">
    <location>
        <begin position="492"/>
        <end position="519"/>
    </location>
</feature>
<reference evidence="8" key="4">
    <citation type="submission" date="2025-09" db="UniProtKB">
        <authorList>
            <consortium name="Ensembl"/>
        </authorList>
    </citation>
    <scope>IDENTIFICATION</scope>
</reference>
<dbReference type="InterPro" id="IPR001611">
    <property type="entry name" value="Leu-rich_rpt"/>
</dbReference>
<dbReference type="Ensembl" id="ENSPSIT00000008919.1">
    <property type="protein sequence ID" value="ENSPSIP00000008873.1"/>
    <property type="gene ID" value="ENSPSIG00000008038.1"/>
</dbReference>
<comment type="similarity">
    <text evidence="4">Belongs to the PPP1R37 family.</text>
</comment>
<dbReference type="InterPro" id="IPR032675">
    <property type="entry name" value="LRR_dom_sf"/>
</dbReference>
<dbReference type="PROSITE" id="PS51450">
    <property type="entry name" value="LRR"/>
    <property type="match status" value="1"/>
</dbReference>
<reference evidence="9" key="2">
    <citation type="journal article" date="2013" name="Nat. Genet.">
        <title>The draft genomes of soft-shell turtle and green sea turtle yield insights into the development and evolution of the turtle-specific body plan.</title>
        <authorList>
            <person name="Wang Z."/>
            <person name="Pascual-Anaya J."/>
            <person name="Zadissa A."/>
            <person name="Li W."/>
            <person name="Niimura Y."/>
            <person name="Huang Z."/>
            <person name="Li C."/>
            <person name="White S."/>
            <person name="Xiong Z."/>
            <person name="Fang D."/>
            <person name="Wang B."/>
            <person name="Ming Y."/>
            <person name="Chen Y."/>
            <person name="Zheng Y."/>
            <person name="Kuraku S."/>
            <person name="Pignatelli M."/>
            <person name="Herrero J."/>
            <person name="Beal K."/>
            <person name="Nozawa M."/>
            <person name="Li Q."/>
            <person name="Wang J."/>
            <person name="Zhang H."/>
            <person name="Yu L."/>
            <person name="Shigenobu S."/>
            <person name="Wang J."/>
            <person name="Liu J."/>
            <person name="Flicek P."/>
            <person name="Searle S."/>
            <person name="Wang J."/>
            <person name="Kuratani S."/>
            <person name="Yin Y."/>
            <person name="Aken B."/>
            <person name="Zhang G."/>
            <person name="Irie N."/>
        </authorList>
    </citation>
    <scope>NUCLEOTIDE SEQUENCE [LARGE SCALE GENOMIC DNA]</scope>
    <source>
        <strain evidence="9">Daiwa-1</strain>
    </source>
</reference>
<dbReference type="AlphaFoldDB" id="K7FLG3"/>
<name>K7FLG3_PELSI</name>
<dbReference type="EMBL" id="AGCU01035728">
    <property type="status" value="NOT_ANNOTATED_CDS"/>
    <property type="molecule type" value="Genomic_DNA"/>
</dbReference>
<feature type="compositionally biased region" description="Basic and acidic residues" evidence="7">
    <location>
        <begin position="506"/>
        <end position="515"/>
    </location>
</feature>
<evidence type="ECO:0000256" key="3">
    <source>
        <dbReference type="ARBA" id="ARBA00023272"/>
    </source>
</evidence>
<dbReference type="EMBL" id="AGCU01035731">
    <property type="status" value="NOT_ANNOTATED_CDS"/>
    <property type="molecule type" value="Genomic_DNA"/>
</dbReference>
<keyword evidence="9" id="KW-1185">Reference proteome</keyword>
<dbReference type="GO" id="GO:0004864">
    <property type="term" value="F:protein phosphatase inhibitor activity"/>
    <property type="evidence" value="ECO:0007669"/>
    <property type="project" value="UniProtKB-KW"/>
</dbReference>
<protein>
    <recommendedName>
        <fullName evidence="5">Protein phosphatase 1 regulatory subunit 37</fullName>
    </recommendedName>
    <alternativeName>
        <fullName evidence="6">Leucine-rich repeat-containing protein 68</fullName>
    </alternativeName>
</protein>
<dbReference type="OMA" id="EHELRCP"/>
<evidence type="ECO:0000313" key="8">
    <source>
        <dbReference type="Ensembl" id="ENSPSIP00000008873.1"/>
    </source>
</evidence>
<dbReference type="Proteomes" id="UP000007267">
    <property type="component" value="Unassembled WGS sequence"/>
</dbReference>
<dbReference type="EMBL" id="AGCU01035726">
    <property type="status" value="NOT_ANNOTATED_CDS"/>
    <property type="molecule type" value="Genomic_DNA"/>
</dbReference>
<reference evidence="9" key="1">
    <citation type="submission" date="2011-10" db="EMBL/GenBank/DDBJ databases">
        <authorList>
            <consortium name="Soft-shell Turtle Genome Consortium"/>
        </authorList>
    </citation>
    <scope>NUCLEOTIDE SEQUENCE [LARGE SCALE GENOMIC DNA]</scope>
    <source>
        <strain evidence="9">Daiwa-1</strain>
    </source>
</reference>
<dbReference type="Pfam" id="PF13516">
    <property type="entry name" value="LRR_6"/>
    <property type="match status" value="3"/>
</dbReference>
<dbReference type="eggNOG" id="KOG1908">
    <property type="taxonomic scope" value="Eukaryota"/>
</dbReference>
<dbReference type="SMART" id="SM00368">
    <property type="entry name" value="LRR_RI"/>
    <property type="match status" value="7"/>
</dbReference>
<dbReference type="Gene3D" id="3.80.10.10">
    <property type="entry name" value="Ribonuclease Inhibitor"/>
    <property type="match status" value="1"/>
</dbReference>
<proteinExistence type="inferred from homology"/>
<evidence type="ECO:0000256" key="5">
    <source>
        <dbReference type="ARBA" id="ARBA00040684"/>
    </source>
</evidence>
<dbReference type="EMBL" id="AGCU01035732">
    <property type="status" value="NOT_ANNOTATED_CDS"/>
    <property type="molecule type" value="Genomic_DNA"/>
</dbReference>
<feature type="region of interest" description="Disordered" evidence="7">
    <location>
        <begin position="432"/>
        <end position="453"/>
    </location>
</feature>
<accession>K7FLG3</accession>
<evidence type="ECO:0000256" key="2">
    <source>
        <dbReference type="ARBA" id="ARBA00022737"/>
    </source>
</evidence>
<dbReference type="SUPFAM" id="SSF52047">
    <property type="entry name" value="RNI-like"/>
    <property type="match status" value="1"/>
</dbReference>
<dbReference type="EMBL" id="AGCU01035725">
    <property type="status" value="NOT_ANNOTATED_CDS"/>
    <property type="molecule type" value="Genomic_DNA"/>
</dbReference>
<dbReference type="PANTHER" id="PTHR24112">
    <property type="entry name" value="LEUCINE-RICH REPEAT, ISOFORM F-RELATED"/>
    <property type="match status" value="1"/>
</dbReference>
<dbReference type="EMBL" id="AGCU01035723">
    <property type="status" value="NOT_ANNOTATED_CDS"/>
    <property type="molecule type" value="Genomic_DNA"/>
</dbReference>
<dbReference type="EMBL" id="AGCU01035729">
    <property type="status" value="NOT_ANNOTATED_CDS"/>
    <property type="molecule type" value="Genomic_DNA"/>
</dbReference>
<dbReference type="PANTHER" id="PTHR24112:SF9">
    <property type="entry name" value="PROTEIN PHOSPHATASE 1 REGULATORY SUBUNIT 37"/>
    <property type="match status" value="1"/>
</dbReference>
<keyword evidence="1" id="KW-0433">Leucine-rich repeat</keyword>
<evidence type="ECO:0000313" key="9">
    <source>
        <dbReference type="Proteomes" id="UP000007267"/>
    </source>
</evidence>
<dbReference type="GeneTree" id="ENSGT00940000157454"/>
<dbReference type="FunFam" id="3.80.10.10:FF:000324">
    <property type="entry name" value="Protein phosphatase 1 regulatory subunit 37"/>
    <property type="match status" value="1"/>
</dbReference>
<dbReference type="EMBL" id="AGCU01035727">
    <property type="status" value="NOT_ANNOTATED_CDS"/>
    <property type="molecule type" value="Genomic_DNA"/>
</dbReference>